<dbReference type="Gene3D" id="3.40.50.1820">
    <property type="entry name" value="alpha/beta hydrolase"/>
    <property type="match status" value="1"/>
</dbReference>
<protein>
    <submittedName>
        <fullName evidence="4">Steryl acetyl hydrolase</fullName>
    </submittedName>
</protein>
<dbReference type="InterPro" id="IPR009959">
    <property type="entry name" value="Cyclase_SnoaL-like"/>
</dbReference>
<dbReference type="Pfam" id="PF07859">
    <property type="entry name" value="Abhydrolase_3"/>
    <property type="match status" value="1"/>
</dbReference>
<comment type="similarity">
    <text evidence="1">Belongs to the 'GDXG' lipolytic enzyme family.</text>
</comment>
<dbReference type="RefSeq" id="WP_147057254.1">
    <property type="nucleotide sequence ID" value="NZ_CP042437.1"/>
</dbReference>
<keyword evidence="5" id="KW-1185">Reference proteome</keyword>
<dbReference type="InterPro" id="IPR032710">
    <property type="entry name" value="NTF2-like_dom_sf"/>
</dbReference>
<dbReference type="PANTHER" id="PTHR48081:SF30">
    <property type="entry name" value="ACETYL-HYDROLASE LIPR-RELATED"/>
    <property type="match status" value="1"/>
</dbReference>
<dbReference type="OrthoDB" id="9815425at2"/>
<dbReference type="EMBL" id="CP042437">
    <property type="protein sequence ID" value="QEC78528.1"/>
    <property type="molecule type" value="Genomic_DNA"/>
</dbReference>
<name>A0A5B8W8G1_9SPHI</name>
<accession>A0A5B8W8G1</accession>
<dbReference type="KEGG" id="mgk:FSB76_22210"/>
<sequence length="493" mass="53771">MKKPVQLILSALVLIILASCSSKLSISKGQEATLTPQAVALLQTFKVVRLPFINPSDKMLINARNQFAVIEKAQLEEMKARFHPLIQDTTIENVKVAIIIPKNIKPGNEDKIMLYIHGGGYIMGSATDRTGVLMANELGIKTYSVDYHLAPEAKYPVALNECLAVYKYLVGKYDPRKIIGLSTSAGSGHMLGALLKAQELNLPMIKAIALLSPGVDLTNSGDAITANDGRDLIGAKNQADKFFAAPYAGKASLTDPFVSPIYGKYTSAFPPTVIVTGTRDLFLSGSVRLSWKLKDAHVPTELLVSEGMWHAFTNYPDLPEAIQSRNAVEHFLTAQLKKENVIAVTAAGLKNDTTKNIAIVKKFINEVVNGGHLEQVDQLWAPDMTWKGGSLGEIDGIDNYKKFLAANVGKAFTQMHLDVKEVIASGDKVMLRFTNSGHNTGSFMGMKPTGKKAEWTGMGVYRIRNGKIAEGWFSEDILQMYQQLGVSTLTKQG</sequence>
<dbReference type="GO" id="GO:0030638">
    <property type="term" value="P:polyketide metabolic process"/>
    <property type="evidence" value="ECO:0007669"/>
    <property type="project" value="InterPro"/>
</dbReference>
<dbReference type="PANTHER" id="PTHR48081">
    <property type="entry name" value="AB HYDROLASE SUPERFAMILY PROTEIN C4A8.06C"/>
    <property type="match status" value="1"/>
</dbReference>
<dbReference type="SUPFAM" id="SSF53474">
    <property type="entry name" value="alpha/beta-Hydrolases"/>
    <property type="match status" value="1"/>
</dbReference>
<dbReference type="GO" id="GO:0004806">
    <property type="term" value="F:triacylglycerol lipase activity"/>
    <property type="evidence" value="ECO:0007669"/>
    <property type="project" value="TreeGrafter"/>
</dbReference>
<evidence type="ECO:0000256" key="2">
    <source>
        <dbReference type="ARBA" id="ARBA00022801"/>
    </source>
</evidence>
<reference evidence="4 5" key="1">
    <citation type="journal article" date="2013" name="J. Microbiol.">
        <title>Mucilaginibacter ginsenosidivorax sp. nov., with ginsenoside converting activity isolated from sediment.</title>
        <authorList>
            <person name="Kim J.K."/>
            <person name="Choi T.E."/>
            <person name="Liu Q.M."/>
            <person name="Park H.Y."/>
            <person name="Yi T.H."/>
            <person name="Yoon M.H."/>
            <person name="Kim S.C."/>
            <person name="Im W.T."/>
        </authorList>
    </citation>
    <scope>NUCLEOTIDE SEQUENCE [LARGE SCALE GENOMIC DNA]</scope>
    <source>
        <strain evidence="4 5">KHI28</strain>
    </source>
</reference>
<dbReference type="Pfam" id="PF07366">
    <property type="entry name" value="SnoaL"/>
    <property type="match status" value="1"/>
</dbReference>
<dbReference type="InterPro" id="IPR013094">
    <property type="entry name" value="AB_hydrolase_3"/>
</dbReference>
<dbReference type="InterPro" id="IPR029058">
    <property type="entry name" value="AB_hydrolase_fold"/>
</dbReference>
<dbReference type="AlphaFoldDB" id="A0A5B8W8G1"/>
<dbReference type="PROSITE" id="PS51257">
    <property type="entry name" value="PROKAR_LIPOPROTEIN"/>
    <property type="match status" value="1"/>
</dbReference>
<evidence type="ECO:0000256" key="1">
    <source>
        <dbReference type="ARBA" id="ARBA00010515"/>
    </source>
</evidence>
<evidence type="ECO:0000313" key="4">
    <source>
        <dbReference type="EMBL" id="QEC78528.1"/>
    </source>
</evidence>
<evidence type="ECO:0000313" key="5">
    <source>
        <dbReference type="Proteomes" id="UP000321362"/>
    </source>
</evidence>
<gene>
    <name evidence="4" type="ORF">FSB76_22210</name>
</gene>
<dbReference type="SUPFAM" id="SSF54427">
    <property type="entry name" value="NTF2-like"/>
    <property type="match status" value="1"/>
</dbReference>
<dbReference type="Proteomes" id="UP000321362">
    <property type="component" value="Chromosome"/>
</dbReference>
<organism evidence="4 5">
    <name type="scientific">Mucilaginibacter ginsenosidivorax</name>
    <dbReference type="NCBI Taxonomy" id="862126"/>
    <lineage>
        <taxon>Bacteria</taxon>
        <taxon>Pseudomonadati</taxon>
        <taxon>Bacteroidota</taxon>
        <taxon>Sphingobacteriia</taxon>
        <taxon>Sphingobacteriales</taxon>
        <taxon>Sphingobacteriaceae</taxon>
        <taxon>Mucilaginibacter</taxon>
    </lineage>
</organism>
<proteinExistence type="inferred from homology"/>
<feature type="domain" description="Alpha/beta hydrolase fold-3" evidence="3">
    <location>
        <begin position="113"/>
        <end position="313"/>
    </location>
</feature>
<dbReference type="Gene3D" id="3.10.450.50">
    <property type="match status" value="1"/>
</dbReference>
<evidence type="ECO:0000259" key="3">
    <source>
        <dbReference type="Pfam" id="PF07859"/>
    </source>
</evidence>
<keyword evidence="2 4" id="KW-0378">Hydrolase</keyword>
<dbReference type="InterPro" id="IPR050300">
    <property type="entry name" value="GDXG_lipolytic_enzyme"/>
</dbReference>